<evidence type="ECO:0000313" key="3">
    <source>
        <dbReference type="EMBL" id="QDL06521.1"/>
    </source>
</evidence>
<dbReference type="KEGG" id="bsen:DP114_00105"/>
<dbReference type="EMBL" id="CP030118">
    <property type="protein sequence ID" value="QDL06521.1"/>
    <property type="molecule type" value="Genomic_DNA"/>
</dbReference>
<accession>A0A856M9T4</accession>
<keyword evidence="4" id="KW-1185">Reference proteome</keyword>
<dbReference type="AlphaFoldDB" id="A0A856M9T4"/>
<feature type="domain" description="Glycosyl transferase family 1" evidence="2">
    <location>
        <begin position="205"/>
        <end position="343"/>
    </location>
</feature>
<keyword evidence="1 3" id="KW-0808">Transferase</keyword>
<gene>
    <name evidence="3" type="ORF">DP114_00105</name>
</gene>
<dbReference type="RefSeq" id="WP_169263688.1">
    <property type="nucleotide sequence ID" value="NZ_CAWOXK010000001.1"/>
</dbReference>
<dbReference type="CDD" id="cd03801">
    <property type="entry name" value="GT4_PimA-like"/>
    <property type="match status" value="1"/>
</dbReference>
<dbReference type="Gene3D" id="3.40.50.2000">
    <property type="entry name" value="Glycogen Phosphorylase B"/>
    <property type="match status" value="2"/>
</dbReference>
<evidence type="ECO:0000256" key="1">
    <source>
        <dbReference type="ARBA" id="ARBA00022679"/>
    </source>
</evidence>
<evidence type="ECO:0000313" key="4">
    <source>
        <dbReference type="Proteomes" id="UP000503129"/>
    </source>
</evidence>
<dbReference type="Proteomes" id="UP000503129">
    <property type="component" value="Chromosome"/>
</dbReference>
<proteinExistence type="predicted"/>
<name>A0A856M9T4_9CYAN</name>
<sequence length="381" mass="42853">MKLAYVTRHDATNIKAWSGTVYHMVQTLRQQDAKVDYICCLKQKNVLLFQGKQLAYRAFPKKRYLRDREPFILKHYAKQVASKLSQLNCDIVFSEGTIPISYLDCNQPIAFWTDATFAGMVDFYPQFSNLCQETIQSGHAAERSALERCQLAIYSSEWAAKTAIDNYQIDPAKVKIVPFGANIESEQTLDDIKALIDSRPSNQCNLVFLGVDWYRKGGDVALEVARQLNQSGLSTELSVVGCLPIVDQQLPSYVKVFDFISKSTVEGRKQLDSLLSTAHFLIVPSKAECFGVVFCEANSFGVPCLATNVGGIGTIIKDNVNGKTFSKEASIKEYCDYISNLFVEYSRYKQLALSSFHEYQSRLNWSVAGKSVKMLLAELMY</sequence>
<dbReference type="GO" id="GO:0009103">
    <property type="term" value="P:lipopolysaccharide biosynthetic process"/>
    <property type="evidence" value="ECO:0007669"/>
    <property type="project" value="TreeGrafter"/>
</dbReference>
<reference evidence="3 4" key="1">
    <citation type="submission" date="2018-06" db="EMBL/GenBank/DDBJ databases">
        <title>Comparative genomics of Brasilonema spp. strains.</title>
        <authorList>
            <person name="Alvarenga D.O."/>
            <person name="Fiore M.F."/>
            <person name="Varani A.M."/>
        </authorList>
    </citation>
    <scope>NUCLEOTIDE SEQUENCE [LARGE SCALE GENOMIC DNA]</scope>
    <source>
        <strain evidence="3 4">CENA114</strain>
    </source>
</reference>
<dbReference type="SUPFAM" id="SSF53756">
    <property type="entry name" value="UDP-Glycosyltransferase/glycogen phosphorylase"/>
    <property type="match status" value="1"/>
</dbReference>
<dbReference type="Pfam" id="PF00534">
    <property type="entry name" value="Glycos_transf_1"/>
    <property type="match status" value="1"/>
</dbReference>
<dbReference type="GO" id="GO:0016757">
    <property type="term" value="F:glycosyltransferase activity"/>
    <property type="evidence" value="ECO:0007669"/>
    <property type="project" value="InterPro"/>
</dbReference>
<protein>
    <submittedName>
        <fullName evidence="3">Group 1 glycosyl transferase</fullName>
    </submittedName>
</protein>
<dbReference type="InterPro" id="IPR001296">
    <property type="entry name" value="Glyco_trans_1"/>
</dbReference>
<dbReference type="PANTHER" id="PTHR46401:SF2">
    <property type="entry name" value="GLYCOSYLTRANSFERASE WBBK-RELATED"/>
    <property type="match status" value="1"/>
</dbReference>
<evidence type="ECO:0000259" key="2">
    <source>
        <dbReference type="Pfam" id="PF00534"/>
    </source>
</evidence>
<organism evidence="3 4">
    <name type="scientific">Brasilonema sennae CENA114</name>
    <dbReference type="NCBI Taxonomy" id="415709"/>
    <lineage>
        <taxon>Bacteria</taxon>
        <taxon>Bacillati</taxon>
        <taxon>Cyanobacteriota</taxon>
        <taxon>Cyanophyceae</taxon>
        <taxon>Nostocales</taxon>
        <taxon>Scytonemataceae</taxon>
        <taxon>Brasilonema</taxon>
        <taxon>Bromeliae group (in: Brasilonema)</taxon>
    </lineage>
</organism>
<dbReference type="PANTHER" id="PTHR46401">
    <property type="entry name" value="GLYCOSYLTRANSFERASE WBBK-RELATED"/>
    <property type="match status" value="1"/>
</dbReference>